<keyword evidence="3" id="KW-0964">Secreted</keyword>
<organism evidence="6 7">
    <name type="scientific">Caerostris darwini</name>
    <dbReference type="NCBI Taxonomy" id="1538125"/>
    <lineage>
        <taxon>Eukaryota</taxon>
        <taxon>Metazoa</taxon>
        <taxon>Ecdysozoa</taxon>
        <taxon>Arthropoda</taxon>
        <taxon>Chelicerata</taxon>
        <taxon>Arachnida</taxon>
        <taxon>Araneae</taxon>
        <taxon>Araneomorphae</taxon>
        <taxon>Entelegynae</taxon>
        <taxon>Araneoidea</taxon>
        <taxon>Araneidae</taxon>
        <taxon>Caerostris</taxon>
    </lineage>
</organism>
<protein>
    <recommendedName>
        <fullName evidence="5">Granulins domain-containing protein</fullName>
    </recommendedName>
</protein>
<evidence type="ECO:0000256" key="1">
    <source>
        <dbReference type="ARBA" id="ARBA00004613"/>
    </source>
</evidence>
<gene>
    <name evidence="6" type="ORF">CDAR_251511</name>
</gene>
<keyword evidence="7" id="KW-1185">Reference proteome</keyword>
<dbReference type="PANTHER" id="PTHR12274:SF3">
    <property type="entry name" value="PROGRANULIN"/>
    <property type="match status" value="1"/>
</dbReference>
<comment type="caution">
    <text evidence="6">The sequence shown here is derived from an EMBL/GenBank/DDBJ whole genome shotgun (WGS) entry which is preliminary data.</text>
</comment>
<name>A0AAV4RBY0_9ARAC</name>
<evidence type="ECO:0000313" key="7">
    <source>
        <dbReference type="Proteomes" id="UP001054837"/>
    </source>
</evidence>
<dbReference type="PROSITE" id="PS00799">
    <property type="entry name" value="GRANULINS"/>
    <property type="match status" value="1"/>
</dbReference>
<dbReference type="Pfam" id="PF00396">
    <property type="entry name" value="Granulin"/>
    <property type="match status" value="1"/>
</dbReference>
<feature type="domain" description="Granulins" evidence="5">
    <location>
        <begin position="204"/>
        <end position="217"/>
    </location>
</feature>
<dbReference type="SMART" id="SM00277">
    <property type="entry name" value="GRAN"/>
    <property type="match status" value="1"/>
</dbReference>
<dbReference type="PANTHER" id="PTHR12274">
    <property type="entry name" value="GRANULIN"/>
    <property type="match status" value="1"/>
</dbReference>
<keyword evidence="4" id="KW-1015">Disulfide bond</keyword>
<comment type="subcellular location">
    <subcellularLocation>
        <location evidence="1">Secreted</location>
    </subcellularLocation>
</comment>
<dbReference type="InterPro" id="IPR037277">
    <property type="entry name" value="Granulin_sf"/>
</dbReference>
<evidence type="ECO:0000259" key="5">
    <source>
        <dbReference type="PROSITE" id="PS00799"/>
    </source>
</evidence>
<dbReference type="Proteomes" id="UP001054837">
    <property type="component" value="Unassembled WGS sequence"/>
</dbReference>
<dbReference type="GO" id="GO:0005576">
    <property type="term" value="C:extracellular region"/>
    <property type="evidence" value="ECO:0007669"/>
    <property type="project" value="UniProtKB-SubCell"/>
</dbReference>
<dbReference type="AlphaFoldDB" id="A0AAV4RBY0"/>
<dbReference type="InterPro" id="IPR000118">
    <property type="entry name" value="Granulin"/>
</dbReference>
<proteinExistence type="inferred from homology"/>
<evidence type="ECO:0000313" key="6">
    <source>
        <dbReference type="EMBL" id="GIY18847.1"/>
    </source>
</evidence>
<evidence type="ECO:0000256" key="3">
    <source>
        <dbReference type="ARBA" id="ARBA00022525"/>
    </source>
</evidence>
<dbReference type="Gene3D" id="2.10.25.160">
    <property type="entry name" value="Granulin"/>
    <property type="match status" value="1"/>
</dbReference>
<reference evidence="6 7" key="1">
    <citation type="submission" date="2021-06" db="EMBL/GenBank/DDBJ databases">
        <title>Caerostris darwini draft genome.</title>
        <authorList>
            <person name="Kono N."/>
            <person name="Arakawa K."/>
        </authorList>
    </citation>
    <scope>NUCLEOTIDE SEQUENCE [LARGE SCALE GENOMIC DNA]</scope>
</reference>
<accession>A0AAV4RBY0</accession>
<dbReference type="InterPro" id="IPR039036">
    <property type="entry name" value="Granulin_fam"/>
</dbReference>
<dbReference type="EMBL" id="BPLQ01005955">
    <property type="protein sequence ID" value="GIY18847.1"/>
    <property type="molecule type" value="Genomic_DNA"/>
</dbReference>
<evidence type="ECO:0000256" key="2">
    <source>
        <dbReference type="ARBA" id="ARBA00010093"/>
    </source>
</evidence>
<comment type="similarity">
    <text evidence="2">Belongs to the granulin family.</text>
</comment>
<evidence type="ECO:0000256" key="4">
    <source>
        <dbReference type="ARBA" id="ARBA00023157"/>
    </source>
</evidence>
<sequence>MCCYHEDNSFTNLLLLVPLEVSSLICKGFSNNMIYLLIFTLISSSVALKSHMLCYNSHLCNEGSKNCEGQDGKHWCCKEKTLLCNKEDDYCHILTPNLPLVQLIPDSSKSKYISIIDKILFNTDISSQKFKYSLSHYCEPLENGHEMKIITYNYSTMNISDWKTDKYLDIFCPGRKQRCPSENTCCLVGKNKYGCCRYEDAVCCADLIHCCPPNTVCNTETMECTTK</sequence>